<sequence length="277" mass="29397">MNTIVPAVFFGMLVMLAGTLPRNLLFAANLRYGAGMPWAVPVVAVYLFCFWKYLQGAGPPPENAAWRRDGLRAFRVAGRTWFWSLVAGALAIVALVLALRLANRFFALPVQTLPDLSHVPASTVAALLVAAAPVAGVVEEAAFRGYMQGRIESAYGLPVAILVTGTMFAVAHLDFTLALWPYYVAVAAIYGTVTHYAGSILPAVVLHTAGNLYSNLDLWLHGRAEWQAAGAATGDAPVAQSLALVAAMLAALWAFVRLVRAAAPRRTGRAAPSPPSS</sequence>
<feature type="domain" description="CAAX prenyl protease 2/Lysostaphin resistance protein A-like" evidence="2">
    <location>
        <begin position="124"/>
        <end position="212"/>
    </location>
</feature>
<dbReference type="Proteomes" id="UP001139971">
    <property type="component" value="Unassembled WGS sequence"/>
</dbReference>
<feature type="transmembrane region" description="Helical" evidence="1">
    <location>
        <begin position="155"/>
        <end position="173"/>
    </location>
</feature>
<dbReference type="Pfam" id="PF02517">
    <property type="entry name" value="Rce1-like"/>
    <property type="match status" value="1"/>
</dbReference>
<dbReference type="InterPro" id="IPR003675">
    <property type="entry name" value="Rce1/LyrA-like_dom"/>
</dbReference>
<dbReference type="PANTHER" id="PTHR43592:SF15">
    <property type="entry name" value="CAAX AMINO TERMINAL PROTEASE FAMILY PROTEIN"/>
    <property type="match status" value="1"/>
</dbReference>
<dbReference type="RefSeq" id="WP_263540888.1">
    <property type="nucleotide sequence ID" value="NZ_JAOVZO020000019.1"/>
</dbReference>
<keyword evidence="1" id="KW-0472">Membrane</keyword>
<dbReference type="GO" id="GO:0080120">
    <property type="term" value="P:CAAX-box protein maturation"/>
    <property type="evidence" value="ECO:0007669"/>
    <property type="project" value="UniProtKB-ARBA"/>
</dbReference>
<evidence type="ECO:0000259" key="2">
    <source>
        <dbReference type="Pfam" id="PF02517"/>
    </source>
</evidence>
<proteinExistence type="predicted"/>
<keyword evidence="4" id="KW-1185">Reference proteome</keyword>
<feature type="transmembrane region" description="Helical" evidence="1">
    <location>
        <begin position="122"/>
        <end position="143"/>
    </location>
</feature>
<feature type="transmembrane region" description="Helical" evidence="1">
    <location>
        <begin position="238"/>
        <end position="259"/>
    </location>
</feature>
<dbReference type="AlphaFoldDB" id="A0A9X3YM92"/>
<protein>
    <submittedName>
        <fullName evidence="3">Type II CAAX endopeptidase family protein</fullName>
    </submittedName>
</protein>
<reference evidence="3" key="1">
    <citation type="submission" date="2023-02" db="EMBL/GenBank/DDBJ databases">
        <title>Tahibacter soli sp. nov. isolated from soil.</title>
        <authorList>
            <person name="Baek J.H."/>
            <person name="Lee J.K."/>
            <person name="Choi D.G."/>
            <person name="Jeon C.O."/>
        </authorList>
    </citation>
    <scope>NUCLEOTIDE SEQUENCE</scope>
    <source>
        <strain evidence="3">BL</strain>
    </source>
</reference>
<dbReference type="PANTHER" id="PTHR43592">
    <property type="entry name" value="CAAX AMINO TERMINAL PROTEASE"/>
    <property type="match status" value="1"/>
</dbReference>
<keyword evidence="1" id="KW-0812">Transmembrane</keyword>
<organism evidence="3 4">
    <name type="scientific">Tahibacter soli</name>
    <dbReference type="NCBI Taxonomy" id="2983605"/>
    <lineage>
        <taxon>Bacteria</taxon>
        <taxon>Pseudomonadati</taxon>
        <taxon>Pseudomonadota</taxon>
        <taxon>Gammaproteobacteria</taxon>
        <taxon>Lysobacterales</taxon>
        <taxon>Rhodanobacteraceae</taxon>
        <taxon>Tahibacter</taxon>
    </lineage>
</organism>
<keyword evidence="1" id="KW-1133">Transmembrane helix</keyword>
<accession>A0A9X3YM92</accession>
<feature type="transmembrane region" description="Helical" evidence="1">
    <location>
        <begin position="81"/>
        <end position="102"/>
    </location>
</feature>
<dbReference type="EMBL" id="JAOVZO020000019">
    <property type="protein sequence ID" value="MDC8014872.1"/>
    <property type="molecule type" value="Genomic_DNA"/>
</dbReference>
<comment type="caution">
    <text evidence="3">The sequence shown here is derived from an EMBL/GenBank/DDBJ whole genome shotgun (WGS) entry which is preliminary data.</text>
</comment>
<evidence type="ECO:0000256" key="1">
    <source>
        <dbReference type="SAM" id="Phobius"/>
    </source>
</evidence>
<name>A0A9X3YM92_9GAMM</name>
<dbReference type="GO" id="GO:0004175">
    <property type="term" value="F:endopeptidase activity"/>
    <property type="evidence" value="ECO:0007669"/>
    <property type="project" value="UniProtKB-ARBA"/>
</dbReference>
<evidence type="ECO:0000313" key="3">
    <source>
        <dbReference type="EMBL" id="MDC8014872.1"/>
    </source>
</evidence>
<feature type="transmembrane region" description="Helical" evidence="1">
    <location>
        <begin position="37"/>
        <end position="54"/>
    </location>
</feature>
<evidence type="ECO:0000313" key="4">
    <source>
        <dbReference type="Proteomes" id="UP001139971"/>
    </source>
</evidence>
<gene>
    <name evidence="3" type="ORF">OD750_020185</name>
</gene>